<keyword evidence="2" id="KW-1185">Reference proteome</keyword>
<evidence type="ECO:0000313" key="2">
    <source>
        <dbReference type="Proteomes" id="UP001165121"/>
    </source>
</evidence>
<dbReference type="EMBL" id="BSXT01000735">
    <property type="protein sequence ID" value="GMF33354.1"/>
    <property type="molecule type" value="Genomic_DNA"/>
</dbReference>
<comment type="caution">
    <text evidence="1">The sequence shown here is derived from an EMBL/GenBank/DDBJ whole genome shotgun (WGS) entry which is preliminary data.</text>
</comment>
<name>A0A9W6X826_9STRA</name>
<organism evidence="1 2">
    <name type="scientific">Phytophthora fragariaefolia</name>
    <dbReference type="NCBI Taxonomy" id="1490495"/>
    <lineage>
        <taxon>Eukaryota</taxon>
        <taxon>Sar</taxon>
        <taxon>Stramenopiles</taxon>
        <taxon>Oomycota</taxon>
        <taxon>Peronosporomycetes</taxon>
        <taxon>Peronosporales</taxon>
        <taxon>Peronosporaceae</taxon>
        <taxon>Phytophthora</taxon>
    </lineage>
</organism>
<dbReference type="Proteomes" id="UP001165121">
    <property type="component" value="Unassembled WGS sequence"/>
</dbReference>
<gene>
    <name evidence="1" type="ORF">Pfra01_000825000</name>
</gene>
<sequence>MLSYVTQMLFDVKFSGPANDSSYELRIVRSQDLMPHPSEKKNASVNSGVYRSVKAVIPVAQPTSALSRMSISTSHIIRVVTRMVVAALFSYTRNRFTTSCGLSFHELNKSSSVKFIVLGGRVGGWVKPGNQIHEKKGKISLCHGEHVRFRLSSKVMDHERVVVCDSLVALSTITAEEVSFPLFVSCLSCETLLEQPVAKVVVARSE</sequence>
<protein>
    <submittedName>
        <fullName evidence="1">Unnamed protein product</fullName>
    </submittedName>
</protein>
<dbReference type="AlphaFoldDB" id="A0A9W6X826"/>
<proteinExistence type="predicted"/>
<evidence type="ECO:0000313" key="1">
    <source>
        <dbReference type="EMBL" id="GMF33354.1"/>
    </source>
</evidence>
<accession>A0A9W6X826</accession>
<reference evidence="1" key="1">
    <citation type="submission" date="2023-04" db="EMBL/GenBank/DDBJ databases">
        <title>Phytophthora fragariaefolia NBRC 109709.</title>
        <authorList>
            <person name="Ichikawa N."/>
            <person name="Sato H."/>
            <person name="Tonouchi N."/>
        </authorList>
    </citation>
    <scope>NUCLEOTIDE SEQUENCE</scope>
    <source>
        <strain evidence="1">NBRC 109709</strain>
    </source>
</reference>